<reference evidence="2 3" key="1">
    <citation type="submission" date="2018-06" db="EMBL/GenBank/DDBJ databases">
        <title>Comparative genomics of Brasilonema spp. strains.</title>
        <authorList>
            <person name="Alvarenga D.O."/>
            <person name="Fiore M.F."/>
            <person name="Varani A.M."/>
        </authorList>
    </citation>
    <scope>NUCLEOTIDE SEQUENCE [LARGE SCALE GENOMIC DNA]</scope>
    <source>
        <strain evidence="2 3">CENA114</strain>
    </source>
</reference>
<sequence>MRGVRGNREQRTENSEQRTANREQRTENSEQRTANREQRTANSEQRTPTLPVFLESTNN</sequence>
<name>A0A856MS71_9CYAN</name>
<keyword evidence="3" id="KW-1185">Reference proteome</keyword>
<dbReference type="EMBL" id="CP030118">
    <property type="protein sequence ID" value="QDL12046.1"/>
    <property type="molecule type" value="Genomic_DNA"/>
</dbReference>
<evidence type="ECO:0000256" key="1">
    <source>
        <dbReference type="SAM" id="MobiDB-lite"/>
    </source>
</evidence>
<dbReference type="SUPFAM" id="SSF57997">
    <property type="entry name" value="Tropomyosin"/>
    <property type="match status" value="1"/>
</dbReference>
<feature type="region of interest" description="Disordered" evidence="1">
    <location>
        <begin position="1"/>
        <end position="59"/>
    </location>
</feature>
<proteinExistence type="predicted"/>
<protein>
    <submittedName>
        <fullName evidence="2">Uncharacterized protein</fullName>
    </submittedName>
</protein>
<accession>A0A856MS71</accession>
<organism evidence="2 3">
    <name type="scientific">Brasilonema sennae CENA114</name>
    <dbReference type="NCBI Taxonomy" id="415709"/>
    <lineage>
        <taxon>Bacteria</taxon>
        <taxon>Bacillati</taxon>
        <taxon>Cyanobacteriota</taxon>
        <taxon>Cyanophyceae</taxon>
        <taxon>Nostocales</taxon>
        <taxon>Scytonemataceae</taxon>
        <taxon>Brasilonema</taxon>
        <taxon>Bromeliae group (in: Brasilonema)</taxon>
    </lineage>
</organism>
<feature type="compositionally biased region" description="Basic and acidic residues" evidence="1">
    <location>
        <begin position="1"/>
        <end position="39"/>
    </location>
</feature>
<dbReference type="Proteomes" id="UP000503129">
    <property type="component" value="Chromosome"/>
</dbReference>
<evidence type="ECO:0000313" key="2">
    <source>
        <dbReference type="EMBL" id="QDL12046.1"/>
    </source>
</evidence>
<evidence type="ECO:0000313" key="3">
    <source>
        <dbReference type="Proteomes" id="UP000503129"/>
    </source>
</evidence>
<dbReference type="AlphaFoldDB" id="A0A856MS71"/>
<dbReference type="KEGG" id="bsen:DP114_01055"/>
<gene>
    <name evidence="2" type="ORF">DP114_01055</name>
</gene>